<protein>
    <submittedName>
        <fullName evidence="1">Uncharacterized protein</fullName>
    </submittedName>
</protein>
<reference evidence="1" key="1">
    <citation type="submission" date="2021-05" db="EMBL/GenBank/DDBJ databases">
        <authorList>
            <person name="Pan Q."/>
            <person name="Jouanno E."/>
            <person name="Zahm M."/>
            <person name="Klopp C."/>
            <person name="Cabau C."/>
            <person name="Louis A."/>
            <person name="Berthelot C."/>
            <person name="Parey E."/>
            <person name="Roest Crollius H."/>
            <person name="Montfort J."/>
            <person name="Robinson-Rechavi M."/>
            <person name="Bouchez O."/>
            <person name="Lampietro C."/>
            <person name="Lopez Roques C."/>
            <person name="Donnadieu C."/>
            <person name="Postlethwait J."/>
            <person name="Bobe J."/>
            <person name="Dillon D."/>
            <person name="Chandos A."/>
            <person name="von Hippel F."/>
            <person name="Guiguen Y."/>
        </authorList>
    </citation>
    <scope>NUCLEOTIDE SEQUENCE</scope>
    <source>
        <strain evidence="1">YG-Jan2019</strain>
    </source>
</reference>
<proteinExistence type="predicted"/>
<name>A0ACC2FUP2_DALPE</name>
<evidence type="ECO:0000313" key="1">
    <source>
        <dbReference type="EMBL" id="KAJ7995076.1"/>
    </source>
</evidence>
<dbReference type="Proteomes" id="UP001157502">
    <property type="component" value="Chromosome 22"/>
</dbReference>
<gene>
    <name evidence="1" type="ORF">DPEC_G00256170</name>
</gene>
<dbReference type="EMBL" id="CM055749">
    <property type="protein sequence ID" value="KAJ7995076.1"/>
    <property type="molecule type" value="Genomic_DNA"/>
</dbReference>
<organism evidence="1 2">
    <name type="scientific">Dallia pectoralis</name>
    <name type="common">Alaska blackfish</name>
    <dbReference type="NCBI Taxonomy" id="75939"/>
    <lineage>
        <taxon>Eukaryota</taxon>
        <taxon>Metazoa</taxon>
        <taxon>Chordata</taxon>
        <taxon>Craniata</taxon>
        <taxon>Vertebrata</taxon>
        <taxon>Euteleostomi</taxon>
        <taxon>Actinopterygii</taxon>
        <taxon>Neopterygii</taxon>
        <taxon>Teleostei</taxon>
        <taxon>Protacanthopterygii</taxon>
        <taxon>Esociformes</taxon>
        <taxon>Umbridae</taxon>
        <taxon>Dallia</taxon>
    </lineage>
</organism>
<accession>A0ACC2FUP2</accession>
<sequence>MDNIAKVITSGKVTGLASAIGATVITNKDKILDLAKFIGVPEETLKNTEQLIRMGNSIYIRDMAGGLKTLVELTGWPLGKGDEYLIERDFEDGEIDYATLLALVKS</sequence>
<evidence type="ECO:0000313" key="2">
    <source>
        <dbReference type="Proteomes" id="UP001157502"/>
    </source>
</evidence>
<keyword evidence="2" id="KW-1185">Reference proteome</keyword>
<comment type="caution">
    <text evidence="1">The sequence shown here is derived from an EMBL/GenBank/DDBJ whole genome shotgun (WGS) entry which is preliminary data.</text>
</comment>